<evidence type="ECO:0000259" key="7">
    <source>
        <dbReference type="PROSITE" id="PS50110"/>
    </source>
</evidence>
<proteinExistence type="predicted"/>
<dbReference type="AlphaFoldDB" id="A0AA49GAP2"/>
<evidence type="ECO:0000256" key="5">
    <source>
        <dbReference type="ARBA" id="ARBA00023163"/>
    </source>
</evidence>
<sequence>MENKVFHILLAEHSELLRKVLKDRLDMEKDFKVSTVVDGLELQSYMQEKMCDLIIAEELLPFKSAFELLKLANDKQIPMIIISDADLEEKILEAFSLGAADFIDKPFSPNEMVARAKNVFRKQSQSA</sequence>
<dbReference type="PROSITE" id="PS50110">
    <property type="entry name" value="RESPONSE_REGULATORY"/>
    <property type="match status" value="1"/>
</dbReference>
<dbReference type="CDD" id="cd00156">
    <property type="entry name" value="REC"/>
    <property type="match status" value="1"/>
</dbReference>
<dbReference type="InterPro" id="IPR001789">
    <property type="entry name" value="Sig_transdc_resp-reg_receiver"/>
</dbReference>
<dbReference type="GO" id="GO:0000156">
    <property type="term" value="F:phosphorelay response regulator activity"/>
    <property type="evidence" value="ECO:0007669"/>
    <property type="project" value="TreeGrafter"/>
</dbReference>
<dbReference type="GO" id="GO:0032993">
    <property type="term" value="C:protein-DNA complex"/>
    <property type="evidence" value="ECO:0007669"/>
    <property type="project" value="TreeGrafter"/>
</dbReference>
<name>A0AA49GAP2_9BACT</name>
<keyword evidence="1" id="KW-0597">Phosphoprotein</keyword>
<evidence type="ECO:0000256" key="1">
    <source>
        <dbReference type="ARBA" id="ARBA00022553"/>
    </source>
</evidence>
<protein>
    <submittedName>
        <fullName evidence="8">Response regulator</fullName>
    </submittedName>
</protein>
<dbReference type="SMART" id="SM00448">
    <property type="entry name" value="REC"/>
    <property type="match status" value="1"/>
</dbReference>
<dbReference type="Pfam" id="PF00072">
    <property type="entry name" value="Response_reg"/>
    <property type="match status" value="1"/>
</dbReference>
<gene>
    <name evidence="8" type="ORF">QYS49_21780</name>
</gene>
<evidence type="ECO:0000256" key="4">
    <source>
        <dbReference type="ARBA" id="ARBA00023125"/>
    </source>
</evidence>
<dbReference type="Proteomes" id="UP001230496">
    <property type="component" value="Chromosome"/>
</dbReference>
<keyword evidence="9" id="KW-1185">Reference proteome</keyword>
<comment type="caution">
    <text evidence="6">Lacks conserved residue(s) required for the propagation of feature annotation.</text>
</comment>
<keyword evidence="3" id="KW-0805">Transcription regulation</keyword>
<dbReference type="InterPro" id="IPR039420">
    <property type="entry name" value="WalR-like"/>
</dbReference>
<dbReference type="PANTHER" id="PTHR48111:SF1">
    <property type="entry name" value="TWO-COMPONENT RESPONSE REGULATOR ORR33"/>
    <property type="match status" value="1"/>
</dbReference>
<dbReference type="GO" id="GO:0006355">
    <property type="term" value="P:regulation of DNA-templated transcription"/>
    <property type="evidence" value="ECO:0007669"/>
    <property type="project" value="TreeGrafter"/>
</dbReference>
<keyword evidence="4" id="KW-0238">DNA-binding</keyword>
<dbReference type="KEGG" id="msaa:QYS49_21780"/>
<feature type="domain" description="Response regulatory" evidence="7">
    <location>
        <begin position="7"/>
        <end position="120"/>
    </location>
</feature>
<accession>A0AA49GAP2</accession>
<reference evidence="8 9" key="1">
    <citation type="submission" date="2023-08" db="EMBL/GenBank/DDBJ databases">
        <title>Comparative genomics and taxonomic characterization of three novel marine species of genus Marivirga.</title>
        <authorList>
            <person name="Muhammad N."/>
            <person name="Kim S.-G."/>
        </authorList>
    </citation>
    <scope>NUCLEOTIDE SEQUENCE [LARGE SCALE GENOMIC DNA]</scope>
    <source>
        <strain evidence="8 9">BDSF4-3</strain>
    </source>
</reference>
<keyword evidence="2" id="KW-0902">Two-component regulatory system</keyword>
<dbReference type="GO" id="GO:0000976">
    <property type="term" value="F:transcription cis-regulatory region binding"/>
    <property type="evidence" value="ECO:0007669"/>
    <property type="project" value="TreeGrafter"/>
</dbReference>
<evidence type="ECO:0000313" key="8">
    <source>
        <dbReference type="EMBL" id="WKK74374.2"/>
    </source>
</evidence>
<dbReference type="RefSeq" id="WP_308347655.1">
    <property type="nucleotide sequence ID" value="NZ_CP129971.1"/>
</dbReference>
<dbReference type="Gene3D" id="3.40.50.2300">
    <property type="match status" value="1"/>
</dbReference>
<organism evidence="8 9">
    <name type="scientific">Marivirga salinarum</name>
    <dbReference type="NCBI Taxonomy" id="3059078"/>
    <lineage>
        <taxon>Bacteria</taxon>
        <taxon>Pseudomonadati</taxon>
        <taxon>Bacteroidota</taxon>
        <taxon>Cytophagia</taxon>
        <taxon>Cytophagales</taxon>
        <taxon>Marivirgaceae</taxon>
        <taxon>Marivirga</taxon>
    </lineage>
</organism>
<evidence type="ECO:0000313" key="9">
    <source>
        <dbReference type="Proteomes" id="UP001230496"/>
    </source>
</evidence>
<keyword evidence="5" id="KW-0804">Transcription</keyword>
<dbReference type="EMBL" id="CP129971">
    <property type="protein sequence ID" value="WKK74374.2"/>
    <property type="molecule type" value="Genomic_DNA"/>
</dbReference>
<evidence type="ECO:0000256" key="3">
    <source>
        <dbReference type="ARBA" id="ARBA00023015"/>
    </source>
</evidence>
<evidence type="ECO:0000256" key="6">
    <source>
        <dbReference type="PROSITE-ProRule" id="PRU00169"/>
    </source>
</evidence>
<dbReference type="SUPFAM" id="SSF52172">
    <property type="entry name" value="CheY-like"/>
    <property type="match status" value="1"/>
</dbReference>
<dbReference type="PANTHER" id="PTHR48111">
    <property type="entry name" value="REGULATOR OF RPOS"/>
    <property type="match status" value="1"/>
</dbReference>
<evidence type="ECO:0000256" key="2">
    <source>
        <dbReference type="ARBA" id="ARBA00023012"/>
    </source>
</evidence>
<dbReference type="GO" id="GO:0005829">
    <property type="term" value="C:cytosol"/>
    <property type="evidence" value="ECO:0007669"/>
    <property type="project" value="TreeGrafter"/>
</dbReference>
<dbReference type="InterPro" id="IPR011006">
    <property type="entry name" value="CheY-like_superfamily"/>
</dbReference>